<dbReference type="PANTHER" id="PTHR13812:SF19">
    <property type="entry name" value="KETIMINE REDUCTASE MU-CRYSTALLIN"/>
    <property type="match status" value="1"/>
</dbReference>
<dbReference type="PIRSF" id="PIRSF001439">
    <property type="entry name" value="CryM"/>
    <property type="match status" value="1"/>
</dbReference>
<name>A0ABX8NRG7_9PSED</name>
<evidence type="ECO:0000313" key="1">
    <source>
        <dbReference type="EMBL" id="QXH58662.1"/>
    </source>
</evidence>
<dbReference type="InterPro" id="IPR023866">
    <property type="entry name" value="SbnB"/>
</dbReference>
<dbReference type="NCBIfam" id="TIGR03944">
    <property type="entry name" value="dehyd_SbnB_fam"/>
    <property type="match status" value="1"/>
</dbReference>
<proteinExistence type="predicted"/>
<dbReference type="PANTHER" id="PTHR13812">
    <property type="entry name" value="KETIMINE REDUCTASE MU-CRYSTALLIN"/>
    <property type="match status" value="1"/>
</dbReference>
<keyword evidence="2" id="KW-1185">Reference proteome</keyword>
<accession>A0ABX8NRG7</accession>
<gene>
    <name evidence="1" type="primary">sbnB</name>
    <name evidence="1" type="ORF">KSS90_10805</name>
</gene>
<dbReference type="RefSeq" id="WP_217869366.1">
    <property type="nucleotide sequence ID" value="NZ_CP077077.1"/>
</dbReference>
<dbReference type="EMBL" id="CP077077">
    <property type="protein sequence ID" value="QXH58662.1"/>
    <property type="molecule type" value="Genomic_DNA"/>
</dbReference>
<dbReference type="Proteomes" id="UP000824010">
    <property type="component" value="Chromosome"/>
</dbReference>
<protein>
    <submittedName>
        <fullName evidence="1">2,3-diaminopropionate biosynthesis protein SbnB</fullName>
    </submittedName>
</protein>
<reference evidence="1 2" key="1">
    <citation type="journal article" date="2021" name="Microorganisms">
        <title>The Ever-Expanding Pseudomonas Genus: Description of 43 New Species and Partition of the Pseudomonas putida Group.</title>
        <authorList>
            <person name="Girard L."/>
            <person name="Lood C."/>
            <person name="Hofte M."/>
            <person name="Vandamme P."/>
            <person name="Rokni-Zadeh H."/>
            <person name="van Noort V."/>
            <person name="Lavigne R."/>
            <person name="De Mot R."/>
        </authorList>
    </citation>
    <scope>NUCLEOTIDE SEQUENCE [LARGE SCALE GENOMIC DNA]</scope>
    <source>
        <strain evidence="1 2">COW77</strain>
    </source>
</reference>
<dbReference type="Pfam" id="PF02423">
    <property type="entry name" value="OCD_Mu_crystall"/>
    <property type="match status" value="1"/>
</dbReference>
<organism evidence="1 2">
    <name type="scientific">Pseudomonas maumuensis</name>
    <dbReference type="NCBI Taxonomy" id="2842354"/>
    <lineage>
        <taxon>Bacteria</taxon>
        <taxon>Pseudomonadati</taxon>
        <taxon>Pseudomonadota</taxon>
        <taxon>Gammaproteobacteria</taxon>
        <taxon>Pseudomonadales</taxon>
        <taxon>Pseudomonadaceae</taxon>
        <taxon>Pseudomonas</taxon>
    </lineage>
</organism>
<evidence type="ECO:0000313" key="2">
    <source>
        <dbReference type="Proteomes" id="UP000824010"/>
    </source>
</evidence>
<sequence length="341" mass="36956">MDKHHPPALSLLGAEPIEAWLQANPGRLLELVAQAYLDAAEGRAGNPDSHFLRFADSDRNRIIALPAVLDDAQPIAGLKWIASFPENTHHGLDRASALIILNDRHTGYPLACLEGSLISAARTAASAVLGARCLHPTPGHSAAFGVVGCGPIAWRTLRLLQQAGWALEQIHLCDLDPARAERLRQHCQAVGLPAQVRPLERCVRDSDLLLFATSAVRPGIDQSAWFEHAPTVLHLSLRDLAPGVMLAAQNLADDVGHCLKAATSLELAWRQAGHQRFIAGDISQALRGQITPDRTRPRIFSPFGMGVLDLAVARAIHHDCAAQPHLRVADFFPRPYQADQA</sequence>
<dbReference type="InterPro" id="IPR003462">
    <property type="entry name" value="ODC_Mu_crystall"/>
</dbReference>